<dbReference type="InterPro" id="IPR028160">
    <property type="entry name" value="Slx9-like"/>
</dbReference>
<dbReference type="Pfam" id="PF15341">
    <property type="entry name" value="SLX9"/>
    <property type="match status" value="1"/>
</dbReference>
<reference evidence="6" key="1">
    <citation type="submission" date="2019-11" db="EMBL/GenBank/DDBJ databases">
        <title>Bipolaris sorokiniana Genome sequencing.</title>
        <authorList>
            <person name="Wang H."/>
        </authorList>
    </citation>
    <scope>NUCLEOTIDE SEQUENCE</scope>
</reference>
<organism evidence="6 7">
    <name type="scientific">Cochliobolus sativus</name>
    <name type="common">Common root rot and spot blotch fungus</name>
    <name type="synonym">Bipolaris sorokiniana</name>
    <dbReference type="NCBI Taxonomy" id="45130"/>
    <lineage>
        <taxon>Eukaryota</taxon>
        <taxon>Fungi</taxon>
        <taxon>Dikarya</taxon>
        <taxon>Ascomycota</taxon>
        <taxon>Pezizomycotina</taxon>
        <taxon>Dothideomycetes</taxon>
        <taxon>Pleosporomycetidae</taxon>
        <taxon>Pleosporales</taxon>
        <taxon>Pleosporineae</taxon>
        <taxon>Pleosporaceae</taxon>
        <taxon>Bipolaris</taxon>
    </lineage>
</organism>
<evidence type="ECO:0000313" key="6">
    <source>
        <dbReference type="EMBL" id="KAF5845971.1"/>
    </source>
</evidence>
<name>A0A8H6DRP6_COCSA</name>
<comment type="similarity">
    <text evidence="2">Belongs to the SLX9 family.</text>
</comment>
<dbReference type="EMBL" id="WNKQ01000017">
    <property type="protein sequence ID" value="KAF5845971.1"/>
    <property type="molecule type" value="Genomic_DNA"/>
</dbReference>
<evidence type="ECO:0000256" key="4">
    <source>
        <dbReference type="ARBA" id="ARBA00023242"/>
    </source>
</evidence>
<protein>
    <recommendedName>
        <fullName evidence="3">Ribosome biogenesis protein SLX9</fullName>
    </recommendedName>
</protein>
<dbReference type="GO" id="GO:0030688">
    <property type="term" value="C:preribosome, small subunit precursor"/>
    <property type="evidence" value="ECO:0007669"/>
    <property type="project" value="InterPro"/>
</dbReference>
<evidence type="ECO:0000256" key="1">
    <source>
        <dbReference type="ARBA" id="ARBA00004604"/>
    </source>
</evidence>
<evidence type="ECO:0000256" key="5">
    <source>
        <dbReference type="SAM" id="MobiDB-lite"/>
    </source>
</evidence>
<dbReference type="Proteomes" id="UP000624244">
    <property type="component" value="Unassembled WGS sequence"/>
</dbReference>
<accession>A0A8H6DRP6</accession>
<keyword evidence="4" id="KW-0539">Nucleus</keyword>
<sequence length="233" mass="26405">MTQVRLYVRQRGQGARRRRWSGVGASEHGILFFPYRQGFSDSQARLCDCVPNFVKHSQRHRITMAPIKKRTTARAKSVRAARPTTAVLHKPDDMSSFPSTKRDKQRIKHSSFVSKIEKSSAKTQKRRRPNNKLIANLESLADALPGGDTDGDIELGQARILQPKQKMESMKRTKGAKKRKEKLEKLEKARFNANLAQLTTASTNGADAVKDRWAALKSHVQTNMEVRPEFAQQ</sequence>
<dbReference type="GO" id="GO:0005730">
    <property type="term" value="C:nucleolus"/>
    <property type="evidence" value="ECO:0007669"/>
    <property type="project" value="UniProtKB-SubCell"/>
</dbReference>
<proteinExistence type="inferred from homology"/>
<dbReference type="GO" id="GO:0000462">
    <property type="term" value="P:maturation of SSU-rRNA from tricistronic rRNA transcript (SSU-rRNA, 5.8S rRNA, LSU-rRNA)"/>
    <property type="evidence" value="ECO:0007669"/>
    <property type="project" value="InterPro"/>
</dbReference>
<evidence type="ECO:0000256" key="2">
    <source>
        <dbReference type="ARBA" id="ARBA00011022"/>
    </source>
</evidence>
<gene>
    <name evidence="6" type="ORF">GGP41_008510</name>
</gene>
<comment type="caution">
    <text evidence="6">The sequence shown here is derived from an EMBL/GenBank/DDBJ whole genome shotgun (WGS) entry which is preliminary data.</text>
</comment>
<feature type="region of interest" description="Disordered" evidence="5">
    <location>
        <begin position="89"/>
        <end position="131"/>
    </location>
</feature>
<dbReference type="GO" id="GO:0030686">
    <property type="term" value="C:90S preribosome"/>
    <property type="evidence" value="ECO:0007669"/>
    <property type="project" value="InterPro"/>
</dbReference>
<evidence type="ECO:0000256" key="3">
    <source>
        <dbReference type="ARBA" id="ARBA00021321"/>
    </source>
</evidence>
<dbReference type="AlphaFoldDB" id="A0A8H6DRP6"/>
<evidence type="ECO:0000313" key="7">
    <source>
        <dbReference type="Proteomes" id="UP000624244"/>
    </source>
</evidence>
<comment type="subcellular location">
    <subcellularLocation>
        <location evidence="1">Nucleus</location>
        <location evidence="1">Nucleolus</location>
    </subcellularLocation>
</comment>